<organism evidence="1 2">
    <name type="scientific">Grifola frondosa</name>
    <name type="common">Maitake</name>
    <name type="synonym">Polyporus frondosus</name>
    <dbReference type="NCBI Taxonomy" id="5627"/>
    <lineage>
        <taxon>Eukaryota</taxon>
        <taxon>Fungi</taxon>
        <taxon>Dikarya</taxon>
        <taxon>Basidiomycota</taxon>
        <taxon>Agaricomycotina</taxon>
        <taxon>Agaricomycetes</taxon>
        <taxon>Polyporales</taxon>
        <taxon>Grifolaceae</taxon>
        <taxon>Grifola</taxon>
    </lineage>
</organism>
<dbReference type="Proteomes" id="UP000092993">
    <property type="component" value="Unassembled WGS sequence"/>
</dbReference>
<comment type="caution">
    <text evidence="1">The sequence shown here is derived from an EMBL/GenBank/DDBJ whole genome shotgun (WGS) entry which is preliminary data.</text>
</comment>
<gene>
    <name evidence="1" type="ORF">A0H81_01579</name>
</gene>
<dbReference type="EMBL" id="LUGG01000001">
    <property type="protein sequence ID" value="OBZ80009.1"/>
    <property type="molecule type" value="Genomic_DNA"/>
</dbReference>
<reference evidence="1 2" key="1">
    <citation type="submission" date="2016-03" db="EMBL/GenBank/DDBJ databases">
        <title>Whole genome sequencing of Grifola frondosa 9006-11.</title>
        <authorList>
            <person name="Min B."/>
            <person name="Park H."/>
            <person name="Kim J.-G."/>
            <person name="Cho H."/>
            <person name="Oh Y.-L."/>
            <person name="Kong W.-S."/>
            <person name="Choi I.-G."/>
        </authorList>
    </citation>
    <scope>NUCLEOTIDE SEQUENCE [LARGE SCALE GENOMIC DNA]</scope>
    <source>
        <strain evidence="1 2">9006-11</strain>
    </source>
</reference>
<protein>
    <submittedName>
        <fullName evidence="1">Uncharacterized protein</fullName>
    </submittedName>
</protein>
<evidence type="ECO:0000313" key="1">
    <source>
        <dbReference type="EMBL" id="OBZ80009.1"/>
    </source>
</evidence>
<proteinExistence type="predicted"/>
<name>A0A1C7MU51_GRIFR</name>
<sequence length="72" mass="8136">MHEVEPLTVDAVVEIGLAHLKDKNEERGVLEEACSMVEMVKKMVNMAKKGEDGSSSLMIWQLVQLMQFVQFV</sequence>
<evidence type="ECO:0000313" key="2">
    <source>
        <dbReference type="Proteomes" id="UP000092993"/>
    </source>
</evidence>
<keyword evidence="2" id="KW-1185">Reference proteome</keyword>
<dbReference type="AlphaFoldDB" id="A0A1C7MU51"/>
<accession>A0A1C7MU51</accession>